<dbReference type="Proteomes" id="UP000242715">
    <property type="component" value="Unassembled WGS sequence"/>
</dbReference>
<reference evidence="2" key="1">
    <citation type="journal article" date="2017" name="Front. Plant Sci.">
        <title>Climate Clever Clovers: New Paradigm to Reduce the Environmental Footprint of Ruminants by Breeding Low Methanogenic Forages Utilizing Haplotype Variation.</title>
        <authorList>
            <person name="Kaur P."/>
            <person name="Appels R."/>
            <person name="Bayer P.E."/>
            <person name="Keeble-Gagnere G."/>
            <person name="Wang J."/>
            <person name="Hirakawa H."/>
            <person name="Shirasawa K."/>
            <person name="Vercoe P."/>
            <person name="Stefanova K."/>
            <person name="Durmic Z."/>
            <person name="Nichols P."/>
            <person name="Revell C."/>
            <person name="Isobe S.N."/>
            <person name="Edwards D."/>
            <person name="Erskine W."/>
        </authorList>
    </citation>
    <scope>NUCLEOTIDE SEQUENCE [LARGE SCALE GENOMIC DNA]</scope>
    <source>
        <strain evidence="2">cv. Daliak</strain>
    </source>
</reference>
<protein>
    <submittedName>
        <fullName evidence="1">Uncharacterized protein</fullName>
    </submittedName>
</protein>
<evidence type="ECO:0000313" key="1">
    <source>
        <dbReference type="EMBL" id="GAU46132.1"/>
    </source>
</evidence>
<gene>
    <name evidence="1" type="ORF">TSUD_192930</name>
</gene>
<name>A0A2Z6PAN3_TRISU</name>
<organism evidence="1 2">
    <name type="scientific">Trifolium subterraneum</name>
    <name type="common">Subterranean clover</name>
    <dbReference type="NCBI Taxonomy" id="3900"/>
    <lineage>
        <taxon>Eukaryota</taxon>
        <taxon>Viridiplantae</taxon>
        <taxon>Streptophyta</taxon>
        <taxon>Embryophyta</taxon>
        <taxon>Tracheophyta</taxon>
        <taxon>Spermatophyta</taxon>
        <taxon>Magnoliopsida</taxon>
        <taxon>eudicotyledons</taxon>
        <taxon>Gunneridae</taxon>
        <taxon>Pentapetalae</taxon>
        <taxon>rosids</taxon>
        <taxon>fabids</taxon>
        <taxon>Fabales</taxon>
        <taxon>Fabaceae</taxon>
        <taxon>Papilionoideae</taxon>
        <taxon>50 kb inversion clade</taxon>
        <taxon>NPAAA clade</taxon>
        <taxon>Hologalegina</taxon>
        <taxon>IRL clade</taxon>
        <taxon>Trifolieae</taxon>
        <taxon>Trifolium</taxon>
    </lineage>
</organism>
<proteinExistence type="predicted"/>
<dbReference type="EMBL" id="DF974178">
    <property type="protein sequence ID" value="GAU46132.1"/>
    <property type="molecule type" value="Genomic_DNA"/>
</dbReference>
<dbReference type="AlphaFoldDB" id="A0A2Z6PAN3"/>
<sequence>MAHTSKLLISGSCKVRVTCFLCEVQTVVALRIEWRASIYVVRVKSVYNKKIEFHSPHEKRIKT</sequence>
<keyword evidence="2" id="KW-1185">Reference proteome</keyword>
<evidence type="ECO:0000313" key="2">
    <source>
        <dbReference type="Proteomes" id="UP000242715"/>
    </source>
</evidence>
<accession>A0A2Z6PAN3</accession>